<evidence type="ECO:0000259" key="4">
    <source>
        <dbReference type="PROSITE" id="PS51194"/>
    </source>
</evidence>
<dbReference type="SUPFAM" id="SSF52540">
    <property type="entry name" value="P-loop containing nucleoside triphosphate hydrolases"/>
    <property type="match status" value="1"/>
</dbReference>
<evidence type="ECO:0000256" key="2">
    <source>
        <dbReference type="ARBA" id="ARBA00034617"/>
    </source>
</evidence>
<protein>
    <recommendedName>
        <fullName evidence="3">DNA 3'-5' helicase</fullName>
        <ecNumber evidence="3">5.6.2.4</ecNumber>
    </recommendedName>
</protein>
<dbReference type="GO" id="GO:0005634">
    <property type="term" value="C:nucleus"/>
    <property type="evidence" value="ECO:0007669"/>
    <property type="project" value="TreeGrafter"/>
</dbReference>
<dbReference type="Proteomes" id="UP000077266">
    <property type="component" value="Unassembled WGS sequence"/>
</dbReference>
<evidence type="ECO:0000256" key="1">
    <source>
        <dbReference type="ARBA" id="ARBA00005446"/>
    </source>
</evidence>
<dbReference type="STRING" id="1314781.A0A165LHT1"/>
<keyword evidence="5" id="KW-0378">Hydrolase</keyword>
<evidence type="ECO:0000313" key="6">
    <source>
        <dbReference type="Proteomes" id="UP000077266"/>
    </source>
</evidence>
<reference evidence="5 6" key="1">
    <citation type="journal article" date="2016" name="Mol. Biol. Evol.">
        <title>Comparative Genomics of Early-Diverging Mushroom-Forming Fungi Provides Insights into the Origins of Lignocellulose Decay Capabilities.</title>
        <authorList>
            <person name="Nagy L.G."/>
            <person name="Riley R."/>
            <person name="Tritt A."/>
            <person name="Adam C."/>
            <person name="Daum C."/>
            <person name="Floudas D."/>
            <person name="Sun H."/>
            <person name="Yadav J.S."/>
            <person name="Pangilinan J."/>
            <person name="Larsson K.H."/>
            <person name="Matsuura K."/>
            <person name="Barry K."/>
            <person name="Labutti K."/>
            <person name="Kuo R."/>
            <person name="Ohm R.A."/>
            <person name="Bhattacharya S.S."/>
            <person name="Shirouzu T."/>
            <person name="Yoshinaga Y."/>
            <person name="Martin F.M."/>
            <person name="Grigoriev I.V."/>
            <person name="Hibbett D.S."/>
        </authorList>
    </citation>
    <scope>NUCLEOTIDE SEQUENCE [LARGE SCALE GENOMIC DNA]</scope>
    <source>
        <strain evidence="5 6">HHB12029</strain>
    </source>
</reference>
<dbReference type="AlphaFoldDB" id="A0A165LHT1"/>
<evidence type="ECO:0000256" key="3">
    <source>
        <dbReference type="ARBA" id="ARBA00034808"/>
    </source>
</evidence>
<evidence type="ECO:0000313" key="5">
    <source>
        <dbReference type="EMBL" id="KZV97862.1"/>
    </source>
</evidence>
<organism evidence="5 6">
    <name type="scientific">Exidia glandulosa HHB12029</name>
    <dbReference type="NCBI Taxonomy" id="1314781"/>
    <lineage>
        <taxon>Eukaryota</taxon>
        <taxon>Fungi</taxon>
        <taxon>Dikarya</taxon>
        <taxon>Basidiomycota</taxon>
        <taxon>Agaricomycotina</taxon>
        <taxon>Agaricomycetes</taxon>
        <taxon>Auriculariales</taxon>
        <taxon>Exidiaceae</taxon>
        <taxon>Exidia</taxon>
    </lineage>
</organism>
<dbReference type="GO" id="GO:0043138">
    <property type="term" value="F:3'-5' DNA helicase activity"/>
    <property type="evidence" value="ECO:0007669"/>
    <property type="project" value="UniProtKB-EC"/>
</dbReference>
<dbReference type="OrthoDB" id="10261556at2759"/>
<accession>A0A165LHT1</accession>
<feature type="non-terminal residue" evidence="5">
    <location>
        <position position="243"/>
    </location>
</feature>
<keyword evidence="6" id="KW-1185">Reference proteome</keyword>
<dbReference type="PROSITE" id="PS51194">
    <property type="entry name" value="HELICASE_CTER"/>
    <property type="match status" value="1"/>
</dbReference>
<dbReference type="InParanoid" id="A0A165LHT1"/>
<dbReference type="Pfam" id="PF00271">
    <property type="entry name" value="Helicase_C"/>
    <property type="match status" value="1"/>
</dbReference>
<dbReference type="GO" id="GO:0000724">
    <property type="term" value="P:double-strand break repair via homologous recombination"/>
    <property type="evidence" value="ECO:0007669"/>
    <property type="project" value="TreeGrafter"/>
</dbReference>
<dbReference type="EMBL" id="KV425925">
    <property type="protein sequence ID" value="KZV97862.1"/>
    <property type="molecule type" value="Genomic_DNA"/>
</dbReference>
<feature type="domain" description="Helicase C-terminal" evidence="4">
    <location>
        <begin position="114"/>
        <end position="243"/>
    </location>
</feature>
<dbReference type="SMART" id="SM00490">
    <property type="entry name" value="HELICc"/>
    <property type="match status" value="1"/>
</dbReference>
<dbReference type="PANTHER" id="PTHR13710:SF120">
    <property type="entry name" value="BIFUNCTIONAL 3'-5' EXONUCLEASE_ATP-DEPENDENT HELICASE WRN"/>
    <property type="match status" value="1"/>
</dbReference>
<sequence length="243" mass="27890">MDLNSGLRSFARDPKWAKNLVIVVDEAHCIPRWKDSFRKTYASIGAFRAYLPHHVPFIACTATATPRDVRVICETLQLGADVDIINLGNHRTNLIWEVRTMKGAAQSVDEVDFMVPEGITKPEDLEQQLLFCNERGQTHVLAHRLMQRLPEHLRHTVEIYHSLRTVRQRAWTMYRFERGETRIIVCSEAIAMGCDFQNVTRVVQFMITDSLTTWIQRGGRGGRNPALTCRCIMLVQPSVFQLV</sequence>
<dbReference type="EC" id="5.6.2.4" evidence="3"/>
<dbReference type="GO" id="GO:0009378">
    <property type="term" value="F:four-way junction helicase activity"/>
    <property type="evidence" value="ECO:0007669"/>
    <property type="project" value="TreeGrafter"/>
</dbReference>
<dbReference type="InterPro" id="IPR001650">
    <property type="entry name" value="Helicase_C-like"/>
</dbReference>
<dbReference type="GO" id="GO:0005737">
    <property type="term" value="C:cytoplasm"/>
    <property type="evidence" value="ECO:0007669"/>
    <property type="project" value="TreeGrafter"/>
</dbReference>
<gene>
    <name evidence="5" type="ORF">EXIGLDRAFT_607619</name>
</gene>
<comment type="similarity">
    <text evidence="1">Belongs to the helicase family. RecQ subfamily.</text>
</comment>
<dbReference type="Gene3D" id="3.40.50.300">
    <property type="entry name" value="P-loop containing nucleotide triphosphate hydrolases"/>
    <property type="match status" value="2"/>
</dbReference>
<comment type="catalytic activity">
    <reaction evidence="2">
        <text>Couples ATP hydrolysis with the unwinding of duplex DNA by translocating in the 3'-5' direction.</text>
        <dbReference type="EC" id="5.6.2.4"/>
    </reaction>
</comment>
<dbReference type="InterPro" id="IPR027417">
    <property type="entry name" value="P-loop_NTPase"/>
</dbReference>
<dbReference type="PANTHER" id="PTHR13710">
    <property type="entry name" value="DNA HELICASE RECQ FAMILY MEMBER"/>
    <property type="match status" value="1"/>
</dbReference>
<proteinExistence type="inferred from homology"/>
<name>A0A165LHT1_EXIGL</name>
<dbReference type="GO" id="GO:0005694">
    <property type="term" value="C:chromosome"/>
    <property type="evidence" value="ECO:0007669"/>
    <property type="project" value="TreeGrafter"/>
</dbReference>
<dbReference type="GO" id="GO:0016787">
    <property type="term" value="F:hydrolase activity"/>
    <property type="evidence" value="ECO:0007669"/>
    <property type="project" value="UniProtKB-KW"/>
</dbReference>